<evidence type="ECO:0000313" key="1">
    <source>
        <dbReference type="EMBL" id="KAL1240157.1"/>
    </source>
</evidence>
<evidence type="ECO:0000313" key="5">
    <source>
        <dbReference type="EMBL" id="KAL1240231.1"/>
    </source>
</evidence>
<keyword evidence="6" id="KW-1185">Reference proteome</keyword>
<dbReference type="EMBL" id="JBEUSY010000258">
    <property type="protein sequence ID" value="KAL1240231.1"/>
    <property type="molecule type" value="Genomic_DNA"/>
</dbReference>
<reference evidence="2 6" key="2">
    <citation type="submission" date="2024-07" db="EMBL/GenBank/DDBJ databases">
        <title>Enhanced genomic and transcriptomic resources for Trichinella pseudospiralis and T. spiralis underpin the discovery of pronounced molecular differences between stages and species.</title>
        <authorList>
            <person name="Pasi K.K."/>
            <person name="La Rosa G."/>
            <person name="Gomez-Morales M.A."/>
            <person name="Tosini F."/>
            <person name="Sumanam S."/>
            <person name="Young N.D."/>
            <person name="Chang B.C."/>
            <person name="Robin G.B."/>
        </authorList>
    </citation>
    <scope>NUCLEOTIDE SEQUENCE [LARGE SCALE GENOMIC DNA]</scope>
    <source>
        <strain evidence="2">ISS534</strain>
    </source>
</reference>
<comment type="caution">
    <text evidence="2">The sequence shown here is derived from an EMBL/GenBank/DDBJ whole genome shotgun (WGS) entry which is preliminary data.</text>
</comment>
<evidence type="ECO:0000313" key="4">
    <source>
        <dbReference type="EMBL" id="KAL1240230.1"/>
    </source>
</evidence>
<evidence type="ECO:0000313" key="3">
    <source>
        <dbReference type="EMBL" id="KAL1240222.1"/>
    </source>
</evidence>
<gene>
    <name evidence="3" type="ORF">TSPI_07385</name>
    <name evidence="2" type="ORF">TSPI_07387</name>
    <name evidence="5" type="ORF">TSPI_07388</name>
    <name evidence="4" type="ORF">TSPI_07389</name>
    <name evidence="1" type="ORF">TSPI_07390</name>
</gene>
<dbReference type="EMBL" id="JBEUSY010000258">
    <property type="protein sequence ID" value="KAL1240221.1"/>
    <property type="molecule type" value="Genomic_DNA"/>
</dbReference>
<accession>A0ABR3KN57</accession>
<organism evidence="2 6">
    <name type="scientific">Trichinella spiralis</name>
    <name type="common">Trichina worm</name>
    <dbReference type="NCBI Taxonomy" id="6334"/>
    <lineage>
        <taxon>Eukaryota</taxon>
        <taxon>Metazoa</taxon>
        <taxon>Ecdysozoa</taxon>
        <taxon>Nematoda</taxon>
        <taxon>Enoplea</taxon>
        <taxon>Dorylaimia</taxon>
        <taxon>Trichinellida</taxon>
        <taxon>Trichinellidae</taxon>
        <taxon>Trichinella</taxon>
    </lineage>
</organism>
<protein>
    <submittedName>
        <fullName evidence="2">HTH-type transcriptional regulator</fullName>
    </submittedName>
</protein>
<dbReference type="EMBL" id="JBEUSY010000258">
    <property type="protein sequence ID" value="KAL1240157.1"/>
    <property type="molecule type" value="Genomic_DNA"/>
</dbReference>
<sequence>MKEQRSEDAKEFLVLVIAVTHELFSCMEISQWARGSIVLSTMNEAEKHLASKHIYAYLLQLFQDGSRHSIRATHMLQDCIGLIADQRYVTQIEMVITIHNVSEDLGTTSVDNNQASMWSHCPIEDSPADMLSSGC</sequence>
<evidence type="ECO:0000313" key="2">
    <source>
        <dbReference type="EMBL" id="KAL1240221.1"/>
    </source>
</evidence>
<dbReference type="Proteomes" id="UP001558632">
    <property type="component" value="Unassembled WGS sequence"/>
</dbReference>
<proteinExistence type="predicted"/>
<evidence type="ECO:0000313" key="6">
    <source>
        <dbReference type="Proteomes" id="UP001558632"/>
    </source>
</evidence>
<reference evidence="2" key="1">
    <citation type="submission" date="2024-06" db="EMBL/GenBank/DDBJ databases">
        <authorList>
            <person name="Korhonen P.K."/>
            <person name="La Rosa G."/>
            <person name="Gomez-Morales M.A."/>
            <person name="Tosini F."/>
            <person name="Sumanam S."/>
            <person name="Young N.D."/>
            <person name="Chang B.C."/>
            <person name="Gasser R.B."/>
        </authorList>
    </citation>
    <scope>NUCLEOTIDE SEQUENCE</scope>
    <source>
        <strain evidence="2">ISS534</strain>
    </source>
</reference>
<dbReference type="EMBL" id="JBEUSY010000258">
    <property type="protein sequence ID" value="KAL1240222.1"/>
    <property type="molecule type" value="Genomic_DNA"/>
</dbReference>
<name>A0ABR3KN57_TRISP</name>
<dbReference type="EMBL" id="JBEUSY010000258">
    <property type="protein sequence ID" value="KAL1240230.1"/>
    <property type="molecule type" value="Genomic_DNA"/>
</dbReference>